<dbReference type="PANTHER" id="PTHR42735">
    <property type="match status" value="1"/>
</dbReference>
<name>A0A1Y1YDT7_9PLEO</name>
<dbReference type="GO" id="GO:0030149">
    <property type="term" value="P:sphingolipid catabolic process"/>
    <property type="evidence" value="ECO:0007669"/>
    <property type="project" value="TreeGrafter"/>
</dbReference>
<organism evidence="4 5">
    <name type="scientific">Clohesyomyces aquaticus</name>
    <dbReference type="NCBI Taxonomy" id="1231657"/>
    <lineage>
        <taxon>Eukaryota</taxon>
        <taxon>Fungi</taxon>
        <taxon>Dikarya</taxon>
        <taxon>Ascomycota</taxon>
        <taxon>Pezizomycotina</taxon>
        <taxon>Dothideomycetes</taxon>
        <taxon>Pleosporomycetidae</taxon>
        <taxon>Pleosporales</taxon>
        <taxon>Lindgomycetaceae</taxon>
        <taxon>Clohesyomyces</taxon>
    </lineage>
</organism>
<dbReference type="Gene3D" id="3.90.1150.10">
    <property type="entry name" value="Aspartate Aminotransferase, domain 1"/>
    <property type="match status" value="1"/>
</dbReference>
<dbReference type="AlphaFoldDB" id="A0A1Y1YDT7"/>
<proteinExistence type="predicted"/>
<keyword evidence="4" id="KW-0808">Transferase</keyword>
<dbReference type="InterPro" id="IPR015424">
    <property type="entry name" value="PyrdxlP-dep_Trfase"/>
</dbReference>
<evidence type="ECO:0000256" key="1">
    <source>
        <dbReference type="ARBA" id="ARBA00001933"/>
    </source>
</evidence>
<dbReference type="GO" id="GO:0016020">
    <property type="term" value="C:membrane"/>
    <property type="evidence" value="ECO:0007669"/>
    <property type="project" value="GOC"/>
</dbReference>
<reference evidence="4 5" key="1">
    <citation type="submission" date="2016-07" db="EMBL/GenBank/DDBJ databases">
        <title>Pervasive Adenine N6-methylation of Active Genes in Fungi.</title>
        <authorList>
            <consortium name="DOE Joint Genome Institute"/>
            <person name="Mondo S.J."/>
            <person name="Dannebaum R.O."/>
            <person name="Kuo R.C."/>
            <person name="Labutti K."/>
            <person name="Haridas S."/>
            <person name="Kuo A."/>
            <person name="Salamov A."/>
            <person name="Ahrendt S.R."/>
            <person name="Lipzen A."/>
            <person name="Sullivan W."/>
            <person name="Andreopoulos W.B."/>
            <person name="Clum A."/>
            <person name="Lindquist E."/>
            <person name="Daum C."/>
            <person name="Ramamoorthy G.K."/>
            <person name="Gryganskyi A."/>
            <person name="Culley D."/>
            <person name="Magnuson J.K."/>
            <person name="James T.Y."/>
            <person name="O'Malley M.A."/>
            <person name="Stajich J.E."/>
            <person name="Spatafora J.W."/>
            <person name="Visel A."/>
            <person name="Grigoriev I.V."/>
        </authorList>
    </citation>
    <scope>NUCLEOTIDE SEQUENCE [LARGE SCALE GENOMIC DNA]</scope>
    <source>
        <strain evidence="4 5">CBS 115471</strain>
    </source>
</reference>
<dbReference type="SUPFAM" id="SSF53383">
    <property type="entry name" value="PLP-dependent transferases"/>
    <property type="match status" value="1"/>
</dbReference>
<dbReference type="InterPro" id="IPR015422">
    <property type="entry name" value="PyrdxlP-dep_Trfase_small"/>
</dbReference>
<comment type="cofactor">
    <cofactor evidence="1">
        <name>pyridoxal 5'-phosphate</name>
        <dbReference type="ChEBI" id="CHEBI:597326"/>
    </cofactor>
</comment>
<dbReference type="Proteomes" id="UP000193144">
    <property type="component" value="Unassembled WGS sequence"/>
</dbReference>
<keyword evidence="3" id="KW-0456">Lyase</keyword>
<dbReference type="STRING" id="1231657.A0A1Y1YDT7"/>
<evidence type="ECO:0000256" key="2">
    <source>
        <dbReference type="ARBA" id="ARBA00022898"/>
    </source>
</evidence>
<sequence length="477" mass="52108">MTGQFWLPLQNPHIEIQLSSMFIQQITEVLSSIGGFTCLVYISSWMHRAFLRLRGRGLAQSIQTVYQGARKWVWGMTLRLPKARKEVDAQVAESLDKLAAKLVPEHTGLQRYTTIPKLSGMEHVRWEDGRVSGAVYHGRDEMAELQTRAYHAFAVANPIHPDVFPGIRKMEAEVVSMVLRMFHAPVHGAGTCMSGGTESILAACLSAREKGSAERGIRNPEMILPSTAHPAFRKAGYYFGIKIHEVECPAPTYQVNTRAVSIAMCNRTLLHVDCCVGSFMAAMLQKAGFDAVPFDFQLPGVTSSSYSVVLYRTSVYVSQGMLGSRAGALIAGCWATMMGQGEAGYLDACREMVGCPRRFETALRSAPLSNDLQAVGKPFSTVVAFTSTTLNLWKLADKLISRGWHLNALQDPPAIHVAFTRPVVKAEAQLLKDLKEPGSEKGTPGGSLALYGVAGSLPNEGVLVQLGKGYLDTLYRA</sequence>
<dbReference type="OrthoDB" id="10254570at2759"/>
<dbReference type="InterPro" id="IPR015421">
    <property type="entry name" value="PyrdxlP-dep_Trfase_major"/>
</dbReference>
<dbReference type="InterPro" id="IPR050477">
    <property type="entry name" value="GrpII_AminoAcid_Decarb"/>
</dbReference>
<keyword evidence="2" id="KW-0663">Pyridoxal phosphate</keyword>
<dbReference type="GO" id="GO:0016740">
    <property type="term" value="F:transferase activity"/>
    <property type="evidence" value="ECO:0007669"/>
    <property type="project" value="UniProtKB-KW"/>
</dbReference>
<evidence type="ECO:0000313" key="5">
    <source>
        <dbReference type="Proteomes" id="UP000193144"/>
    </source>
</evidence>
<dbReference type="Gene3D" id="3.40.640.10">
    <property type="entry name" value="Type I PLP-dependent aspartate aminotransferase-like (Major domain)"/>
    <property type="match status" value="1"/>
</dbReference>
<protein>
    <submittedName>
        <fullName evidence="4">Pyridoxal phosphate-dependent transferase</fullName>
    </submittedName>
</protein>
<keyword evidence="5" id="KW-1185">Reference proteome</keyword>
<dbReference type="GO" id="GO:0008117">
    <property type="term" value="F:sphinganine-1-phosphate aldolase activity"/>
    <property type="evidence" value="ECO:0007669"/>
    <property type="project" value="TreeGrafter"/>
</dbReference>
<gene>
    <name evidence="4" type="ORF">BCR34DRAFT_677393</name>
</gene>
<evidence type="ECO:0000256" key="3">
    <source>
        <dbReference type="ARBA" id="ARBA00023239"/>
    </source>
</evidence>
<dbReference type="PANTHER" id="PTHR42735:SF6">
    <property type="entry name" value="SPHINGOSINE-1-PHOSPHATE LYASE 1"/>
    <property type="match status" value="1"/>
</dbReference>
<evidence type="ECO:0000313" key="4">
    <source>
        <dbReference type="EMBL" id="ORX96162.1"/>
    </source>
</evidence>
<accession>A0A1Y1YDT7</accession>
<dbReference type="EMBL" id="MCFA01000262">
    <property type="protein sequence ID" value="ORX96162.1"/>
    <property type="molecule type" value="Genomic_DNA"/>
</dbReference>
<comment type="caution">
    <text evidence="4">The sequence shown here is derived from an EMBL/GenBank/DDBJ whole genome shotgun (WGS) entry which is preliminary data.</text>
</comment>
<dbReference type="GO" id="GO:0005783">
    <property type="term" value="C:endoplasmic reticulum"/>
    <property type="evidence" value="ECO:0007669"/>
    <property type="project" value="TreeGrafter"/>
</dbReference>